<comment type="caution">
    <text evidence="3">The sequence shown here is derived from an EMBL/GenBank/DDBJ whole genome shotgun (WGS) entry which is preliminary data.</text>
</comment>
<evidence type="ECO:0008006" key="5">
    <source>
        <dbReference type="Google" id="ProtNLM"/>
    </source>
</evidence>
<evidence type="ECO:0000313" key="3">
    <source>
        <dbReference type="EMBL" id="RCN34840.1"/>
    </source>
</evidence>
<feature type="region of interest" description="Disordered" evidence="2">
    <location>
        <begin position="53"/>
        <end position="95"/>
    </location>
</feature>
<reference evidence="3 4" key="1">
    <citation type="submission" date="2014-10" db="EMBL/GenBank/DDBJ databases">
        <title>Draft genome of the hookworm Ancylostoma caninum.</title>
        <authorList>
            <person name="Mitreva M."/>
        </authorList>
    </citation>
    <scope>NUCLEOTIDE SEQUENCE [LARGE SCALE GENOMIC DNA]</scope>
    <source>
        <strain evidence="3 4">Baltimore</strain>
    </source>
</reference>
<protein>
    <recommendedName>
        <fullName evidence="5">M protein repeat protein</fullName>
    </recommendedName>
</protein>
<dbReference type="OrthoDB" id="5832686at2759"/>
<gene>
    <name evidence="3" type="ORF">ANCCAN_19319</name>
</gene>
<evidence type="ECO:0000313" key="4">
    <source>
        <dbReference type="Proteomes" id="UP000252519"/>
    </source>
</evidence>
<name>A0A368FVL6_ANCCA</name>
<feature type="compositionally biased region" description="Basic and acidic residues" evidence="2">
    <location>
        <begin position="65"/>
        <end position="95"/>
    </location>
</feature>
<dbReference type="EMBL" id="JOJR01000733">
    <property type="protein sequence ID" value="RCN34840.1"/>
    <property type="molecule type" value="Genomic_DNA"/>
</dbReference>
<evidence type="ECO:0000256" key="2">
    <source>
        <dbReference type="SAM" id="MobiDB-lite"/>
    </source>
</evidence>
<dbReference type="Proteomes" id="UP000252519">
    <property type="component" value="Unassembled WGS sequence"/>
</dbReference>
<accession>A0A368FVL6</accession>
<proteinExistence type="predicted"/>
<keyword evidence="1" id="KW-0175">Coiled coil</keyword>
<organism evidence="3 4">
    <name type="scientific">Ancylostoma caninum</name>
    <name type="common">Dog hookworm</name>
    <dbReference type="NCBI Taxonomy" id="29170"/>
    <lineage>
        <taxon>Eukaryota</taxon>
        <taxon>Metazoa</taxon>
        <taxon>Ecdysozoa</taxon>
        <taxon>Nematoda</taxon>
        <taxon>Chromadorea</taxon>
        <taxon>Rhabditida</taxon>
        <taxon>Rhabditina</taxon>
        <taxon>Rhabditomorpha</taxon>
        <taxon>Strongyloidea</taxon>
        <taxon>Ancylostomatidae</taxon>
        <taxon>Ancylostomatinae</taxon>
        <taxon>Ancylostoma</taxon>
    </lineage>
</organism>
<keyword evidence="4" id="KW-1185">Reference proteome</keyword>
<sequence length="370" mass="42590">MAQKRELTMQLDREQNEKHELFLQINSMIAQLADTQPAGEVEKLKCENKELQRRMEELESSSAKESSRLEADLQKARNENEVAKHQSERERRKMQTEIEETKKELHMKAAALQSLMLATQDANKAERLKEENEEMAKLLEETEAALAASKRELEAKNEEIVQLRRSSEESSASTKQLEDFERKLREAEKVLETEVASKESLMKSCEELIADGKKAEEKINEWETKYSEAQKTIEGLKEDIVRLEKEASEEAAQNRRWEFERDEEVKTLTERLLVLETTLKEKDSKIDGIRVQLLAAESKAEQAEADMKAKEQLVINAERRAQQLQAQLDAKGSVDKEVELLRDELKKAEERHDTVVASLQKSEAAALVRE</sequence>
<feature type="coiled-coil region" evidence="1">
    <location>
        <begin position="286"/>
        <end position="358"/>
    </location>
</feature>
<evidence type="ECO:0000256" key="1">
    <source>
        <dbReference type="SAM" id="Coils"/>
    </source>
</evidence>
<dbReference type="STRING" id="29170.A0A368FVL6"/>
<dbReference type="AlphaFoldDB" id="A0A368FVL6"/>